<dbReference type="Proteomes" id="UP000283634">
    <property type="component" value="Unassembled WGS sequence"/>
</dbReference>
<reference evidence="2 3" key="1">
    <citation type="journal article" date="2018" name="BMC Genomics">
        <title>Genomic comparison of Trypanosoma conorhini and Trypanosoma rangeli to Trypanosoma cruzi strains of high and low virulence.</title>
        <authorList>
            <person name="Bradwell K.R."/>
            <person name="Koparde V.N."/>
            <person name="Matveyev A.V."/>
            <person name="Serrano M.G."/>
            <person name="Alves J.M."/>
            <person name="Parikh H."/>
            <person name="Huang B."/>
            <person name="Lee V."/>
            <person name="Espinosa-Alvarez O."/>
            <person name="Ortiz P.A."/>
            <person name="Costa-Martins A.G."/>
            <person name="Teixeira M.M."/>
            <person name="Buck G.A."/>
        </authorList>
    </citation>
    <scope>NUCLEOTIDE SEQUENCE [LARGE SCALE GENOMIC DNA]</scope>
    <source>
        <strain evidence="2 3">AM80</strain>
    </source>
</reference>
<keyword evidence="3" id="KW-1185">Reference proteome</keyword>
<organism evidence="2 3">
    <name type="scientific">Trypanosoma rangeli</name>
    <dbReference type="NCBI Taxonomy" id="5698"/>
    <lineage>
        <taxon>Eukaryota</taxon>
        <taxon>Discoba</taxon>
        <taxon>Euglenozoa</taxon>
        <taxon>Kinetoplastea</taxon>
        <taxon>Metakinetoplastina</taxon>
        <taxon>Trypanosomatida</taxon>
        <taxon>Trypanosomatidae</taxon>
        <taxon>Trypanosoma</taxon>
        <taxon>Herpetosoma</taxon>
    </lineage>
</organism>
<dbReference type="RefSeq" id="XP_029233974.1">
    <property type="nucleotide sequence ID" value="XM_029386178.1"/>
</dbReference>
<protein>
    <submittedName>
        <fullName evidence="2">Uncharacterized protein</fullName>
    </submittedName>
</protein>
<evidence type="ECO:0000256" key="1">
    <source>
        <dbReference type="SAM" id="MobiDB-lite"/>
    </source>
</evidence>
<feature type="region of interest" description="Disordered" evidence="1">
    <location>
        <begin position="1"/>
        <end position="28"/>
    </location>
</feature>
<evidence type="ECO:0000313" key="2">
    <source>
        <dbReference type="EMBL" id="RNE97132.1"/>
    </source>
</evidence>
<feature type="region of interest" description="Disordered" evidence="1">
    <location>
        <begin position="70"/>
        <end position="127"/>
    </location>
</feature>
<comment type="caution">
    <text evidence="2">The sequence shown here is derived from an EMBL/GenBank/DDBJ whole genome shotgun (WGS) entry which is preliminary data.</text>
</comment>
<name>A0A422MV70_TRYRA</name>
<sequence length="149" mass="14918">MAAVTSGGAAVAAETGTRGRGPKSWGSLTHVCRQRDSAQLSGARWRAKAGAGMPSAAQSVNHTALNRVLGGSVPAGSASPLVPRAASLPPSPTTGAANAGRQNRAAREGCLSASRESRIGSRGPSALVLRVPLSPRQTATKKKNGKCAA</sequence>
<dbReference type="AlphaFoldDB" id="A0A422MV70"/>
<accession>A0A422MV70</accession>
<gene>
    <name evidence="2" type="ORF">TraAM80_09499</name>
</gene>
<dbReference type="EMBL" id="MKGL01000597">
    <property type="protein sequence ID" value="RNE97132.1"/>
    <property type="molecule type" value="Genomic_DNA"/>
</dbReference>
<evidence type="ECO:0000313" key="3">
    <source>
        <dbReference type="Proteomes" id="UP000283634"/>
    </source>
</evidence>
<dbReference type="GeneID" id="40333432"/>
<proteinExistence type="predicted"/>
<feature type="compositionally biased region" description="Low complexity" evidence="1">
    <location>
        <begin position="1"/>
        <end position="16"/>
    </location>
</feature>